<keyword evidence="4" id="KW-0808">Transferase</keyword>
<feature type="transmembrane region" description="Helical" evidence="15">
    <location>
        <begin position="813"/>
        <end position="834"/>
    </location>
</feature>
<dbReference type="EMBL" id="JBICBT010000599">
    <property type="protein sequence ID" value="KAL3108048.1"/>
    <property type="molecule type" value="Genomic_DNA"/>
</dbReference>
<feature type="compositionally biased region" description="Basic and acidic residues" evidence="14">
    <location>
        <begin position="1"/>
        <end position="10"/>
    </location>
</feature>
<dbReference type="InterPro" id="IPR045214">
    <property type="entry name" value="Surf1/Surf4"/>
</dbReference>
<dbReference type="Gene3D" id="1.20.120.1750">
    <property type="match status" value="1"/>
</dbReference>
<dbReference type="InterPro" id="IPR002994">
    <property type="entry name" value="Surf1/Shy1"/>
</dbReference>
<comment type="caution">
    <text evidence="18">The sequence shown here is derived from an EMBL/GenBank/DDBJ whole genome shotgun (WGS) entry which is preliminary data.</text>
</comment>
<dbReference type="SUPFAM" id="SSF57850">
    <property type="entry name" value="RING/U-box"/>
    <property type="match status" value="3"/>
</dbReference>
<dbReference type="CDD" id="cd20343">
    <property type="entry name" value="BRcat_RBR_HHARI-like"/>
    <property type="match status" value="1"/>
</dbReference>
<dbReference type="InterPro" id="IPR044066">
    <property type="entry name" value="TRIAD_supradom"/>
</dbReference>
<evidence type="ECO:0000256" key="11">
    <source>
        <dbReference type="ARBA" id="ARBA00022989"/>
    </source>
</evidence>
<dbReference type="Pfam" id="PF19422">
    <property type="entry name" value="Ariadne"/>
    <property type="match status" value="1"/>
</dbReference>
<evidence type="ECO:0000256" key="1">
    <source>
        <dbReference type="ARBA" id="ARBA00004370"/>
    </source>
</evidence>
<dbReference type="PANTHER" id="PTHR23427:SF2">
    <property type="entry name" value="SURFEIT LOCUS PROTEIN 1"/>
    <property type="match status" value="1"/>
</dbReference>
<keyword evidence="11 15" id="KW-1133">Transmembrane helix</keyword>
<dbReference type="Pfam" id="PF02104">
    <property type="entry name" value="SURF1"/>
    <property type="match status" value="1"/>
</dbReference>
<dbReference type="InterPro" id="IPR019174">
    <property type="entry name" value="NADH_DH_b-subcmplx_su6"/>
</dbReference>
<sequence length="1043" mass="121860">MSNSNDKDDLSIYDDNDDIKDLSSDSGDEVAMEEVTNAGTSTAGTLSNEEIRDYQVLSQTELVDELNKLSSETSAVLRFNGSICKALLHHFKWNKVTLIERFYEIPETSNTDSFFRNANLLDPTKHNKIEGKVDYCKICYELRQLTGLLCNHLFCRQCWSNYLSCKILDEGRPYVTCPELRCTIVADDEFVLKNVDNKQALRSYHKLVLNSFVECNTLIKWCPAPECGRAVKVPHCEPRKILCKCGCLFCFSCSQQWHEPISCDLLKKWQKKCIDDSETSNWLSANTKDCPHCQVTIEKDGGCNHMTCKNLSCRFEFCWMCLGPWAPHVSGSGWYSCNRYDDDAAKRARDSQERSRAALQRYLHYYSRFTNHQNSLKLERKLFEKVSEKMEQMQVLGFSWIETQFLQKAVEILIECRRTLMYTYVFAFYLVQNNITKMFEDNQSDLELATEQLSEYLERELPNEKVAEVKQKVQDKYRYVEQRRQILLKHCVEGRERNEWEFCQATIENKTDFKGISPLTFEMGNYYSPPKRVGQNPFTRSGAPPPKMVIRKDKDVPMHRVNDPMSLQLHMADERVRTAGLSKAEREWREKWVHDQSMHPDEPIHVDAVHRQLNPIRVLYRWPMDKLYKHFLRPTFGNYWATIIRVYVPKAFWFFMTFEFFYYVWKYESKSWQKRIGFSTINRPERYPLVKDHDEETLKLGLTDYSRTDYFDKEFYQRIKTANIDFGPPKRPWSLLMLSSRKYRLLQFASVSGRALRPEFWQLSSASSISSNSHKTGLNSKPDGKAPESNTLWLNLPSNAEEDVRTRVRRSFFGTYVALLFPAATFALGCWQWKRHKWKTELIEKLKIATKTAPVEFPVDNLSAIDDMEFRKVHVRGYYLFDRQFVIRWRCRLDPANTGTSNSEKYGAYVITPMRLEGTNVTIMVNRGWVPNENIESELKKGKQMRESELKDLNAVVRSAEKGSPFVKNNPEKGIWAFKDLEEMARQSDAAPIIVDADFESTEKDGPIGGQTIVVLRNQHYSYMVQWFGLTVGVLGMWALRFL</sequence>
<evidence type="ECO:0000256" key="13">
    <source>
        <dbReference type="PROSITE-ProRule" id="PRU00175"/>
    </source>
</evidence>
<dbReference type="CDD" id="cd06662">
    <property type="entry name" value="SURF1"/>
    <property type="match status" value="1"/>
</dbReference>
<evidence type="ECO:0000256" key="6">
    <source>
        <dbReference type="ARBA" id="ARBA00022723"/>
    </source>
</evidence>
<gene>
    <name evidence="18" type="ORF">niasHT_018210</name>
</gene>
<dbReference type="InterPro" id="IPR002867">
    <property type="entry name" value="IBR_dom"/>
</dbReference>
<dbReference type="CDD" id="cd20356">
    <property type="entry name" value="Rcat_RBR_HHARI-like"/>
    <property type="match status" value="1"/>
</dbReference>
<evidence type="ECO:0000256" key="5">
    <source>
        <dbReference type="ARBA" id="ARBA00022692"/>
    </source>
</evidence>
<keyword evidence="12 15" id="KW-0472">Membrane</keyword>
<evidence type="ECO:0000256" key="8">
    <source>
        <dbReference type="ARBA" id="ARBA00022771"/>
    </source>
</evidence>
<protein>
    <recommendedName>
        <fullName evidence="20">RBR-type E3 ubiquitin transferase</fullName>
    </recommendedName>
</protein>
<dbReference type="PANTHER" id="PTHR23427">
    <property type="entry name" value="SURFEIT LOCUS PROTEIN"/>
    <property type="match status" value="1"/>
</dbReference>
<feature type="transmembrane region" description="Helical" evidence="15">
    <location>
        <begin position="1021"/>
        <end position="1040"/>
    </location>
</feature>
<evidence type="ECO:0000256" key="15">
    <source>
        <dbReference type="SAM" id="Phobius"/>
    </source>
</evidence>
<dbReference type="FunFam" id="1.20.120.1750:FF:000002">
    <property type="entry name" value="RBR-type E3 ubiquitin transferase"/>
    <property type="match status" value="1"/>
</dbReference>
<keyword evidence="10" id="KW-0862">Zinc</keyword>
<dbReference type="InterPro" id="IPR045840">
    <property type="entry name" value="Ariadne"/>
</dbReference>
<dbReference type="Proteomes" id="UP001620626">
    <property type="component" value="Unassembled WGS sequence"/>
</dbReference>
<dbReference type="Pfam" id="PF09782">
    <property type="entry name" value="NDUF_B6"/>
    <property type="match status" value="1"/>
</dbReference>
<evidence type="ECO:0000313" key="19">
    <source>
        <dbReference type="Proteomes" id="UP001620626"/>
    </source>
</evidence>
<feature type="domain" description="RING-type" evidence="16">
    <location>
        <begin position="136"/>
        <end position="181"/>
    </location>
</feature>
<keyword evidence="7" id="KW-0677">Repeat</keyword>
<dbReference type="GO" id="GO:0016740">
    <property type="term" value="F:transferase activity"/>
    <property type="evidence" value="ECO:0007669"/>
    <property type="project" value="UniProtKB-KW"/>
</dbReference>
<evidence type="ECO:0000259" key="17">
    <source>
        <dbReference type="PROSITE" id="PS51873"/>
    </source>
</evidence>
<dbReference type="AlphaFoldDB" id="A0ABD2KYS3"/>
<feature type="region of interest" description="Disordered" evidence="14">
    <location>
        <begin position="1"/>
        <end position="29"/>
    </location>
</feature>
<accession>A0ABD2KYS3</accession>
<dbReference type="PROSITE" id="PS50895">
    <property type="entry name" value="SURF1"/>
    <property type="match status" value="1"/>
</dbReference>
<evidence type="ECO:0000256" key="7">
    <source>
        <dbReference type="ARBA" id="ARBA00022737"/>
    </source>
</evidence>
<dbReference type="InterPro" id="IPR013083">
    <property type="entry name" value="Znf_RING/FYVE/PHD"/>
</dbReference>
<dbReference type="GO" id="GO:0008270">
    <property type="term" value="F:zinc ion binding"/>
    <property type="evidence" value="ECO:0007669"/>
    <property type="project" value="UniProtKB-KW"/>
</dbReference>
<keyword evidence="6" id="KW-0479">Metal-binding</keyword>
<keyword evidence="9" id="KW-0833">Ubl conjugation pathway</keyword>
<feature type="domain" description="RING-type" evidence="17">
    <location>
        <begin position="132"/>
        <end position="341"/>
    </location>
</feature>
<proteinExistence type="inferred from homology"/>
<dbReference type="Gene3D" id="3.30.40.10">
    <property type="entry name" value="Zinc/RING finger domain, C3HC4 (zinc finger)"/>
    <property type="match status" value="1"/>
</dbReference>
<name>A0ABD2KYS3_9BILA</name>
<comment type="similarity">
    <text evidence="2">Belongs to the RBR family. Ariadne subfamily.</text>
</comment>
<evidence type="ECO:0000256" key="3">
    <source>
        <dbReference type="ARBA" id="ARBA00007165"/>
    </source>
</evidence>
<dbReference type="GO" id="GO:0016020">
    <property type="term" value="C:membrane"/>
    <property type="evidence" value="ECO:0007669"/>
    <property type="project" value="UniProtKB-SubCell"/>
</dbReference>
<comment type="subcellular location">
    <subcellularLocation>
        <location evidence="1">Membrane</location>
    </subcellularLocation>
</comment>
<feature type="transmembrane region" description="Helical" evidence="15">
    <location>
        <begin position="639"/>
        <end position="665"/>
    </location>
</feature>
<keyword evidence="19" id="KW-1185">Reference proteome</keyword>
<evidence type="ECO:0000256" key="10">
    <source>
        <dbReference type="ARBA" id="ARBA00022833"/>
    </source>
</evidence>
<evidence type="ECO:0008006" key="20">
    <source>
        <dbReference type="Google" id="ProtNLM"/>
    </source>
</evidence>
<dbReference type="Pfam" id="PF01485">
    <property type="entry name" value="IBR"/>
    <property type="match status" value="1"/>
</dbReference>
<evidence type="ECO:0000313" key="18">
    <source>
        <dbReference type="EMBL" id="KAL3108048.1"/>
    </source>
</evidence>
<keyword evidence="5 15" id="KW-0812">Transmembrane</keyword>
<dbReference type="PROSITE" id="PS50089">
    <property type="entry name" value="ZF_RING_2"/>
    <property type="match status" value="1"/>
</dbReference>
<evidence type="ECO:0000256" key="2">
    <source>
        <dbReference type="ARBA" id="ARBA00005884"/>
    </source>
</evidence>
<dbReference type="SMART" id="SM00647">
    <property type="entry name" value="IBR"/>
    <property type="match status" value="2"/>
</dbReference>
<evidence type="ECO:0000256" key="14">
    <source>
        <dbReference type="SAM" id="MobiDB-lite"/>
    </source>
</evidence>
<evidence type="ECO:0000259" key="16">
    <source>
        <dbReference type="PROSITE" id="PS50089"/>
    </source>
</evidence>
<dbReference type="Pfam" id="PF22191">
    <property type="entry name" value="IBR_1"/>
    <property type="match status" value="1"/>
</dbReference>
<reference evidence="18 19" key="1">
    <citation type="submission" date="2024-10" db="EMBL/GenBank/DDBJ databases">
        <authorList>
            <person name="Kim D."/>
        </authorList>
    </citation>
    <scope>NUCLEOTIDE SEQUENCE [LARGE SCALE GENOMIC DNA]</scope>
    <source>
        <strain evidence="18">BH-2024</strain>
    </source>
</reference>
<dbReference type="InterPro" id="IPR048962">
    <property type="entry name" value="ARIH1-like_UBL"/>
</dbReference>
<dbReference type="Pfam" id="PF21235">
    <property type="entry name" value="UBA_ARI1"/>
    <property type="match status" value="1"/>
</dbReference>
<evidence type="ECO:0000256" key="4">
    <source>
        <dbReference type="ARBA" id="ARBA00022679"/>
    </source>
</evidence>
<comment type="similarity">
    <text evidence="3">Belongs to the SURF1 family.</text>
</comment>
<keyword evidence="8 13" id="KW-0863">Zinc-finger</keyword>
<dbReference type="InterPro" id="IPR001841">
    <property type="entry name" value="Znf_RING"/>
</dbReference>
<dbReference type="PROSITE" id="PS51873">
    <property type="entry name" value="TRIAD"/>
    <property type="match status" value="1"/>
</dbReference>
<evidence type="ECO:0000256" key="12">
    <source>
        <dbReference type="ARBA" id="ARBA00023136"/>
    </source>
</evidence>
<evidence type="ECO:0000256" key="9">
    <source>
        <dbReference type="ARBA" id="ARBA00022786"/>
    </source>
</evidence>
<organism evidence="18 19">
    <name type="scientific">Heterodera trifolii</name>
    <dbReference type="NCBI Taxonomy" id="157864"/>
    <lineage>
        <taxon>Eukaryota</taxon>
        <taxon>Metazoa</taxon>
        <taxon>Ecdysozoa</taxon>
        <taxon>Nematoda</taxon>
        <taxon>Chromadorea</taxon>
        <taxon>Rhabditida</taxon>
        <taxon>Tylenchina</taxon>
        <taxon>Tylenchomorpha</taxon>
        <taxon>Tylenchoidea</taxon>
        <taxon>Heteroderidae</taxon>
        <taxon>Heteroderinae</taxon>
        <taxon>Heterodera</taxon>
    </lineage>
</organism>